<feature type="binding site" evidence="8">
    <location>
        <position position="257"/>
    </location>
    <ligand>
        <name>Mg(2+)</name>
        <dbReference type="ChEBI" id="CHEBI:18420"/>
    </ligand>
</feature>
<dbReference type="PANTHER" id="PTHR32057">
    <property type="entry name" value="PROTEIN ADENYLYLTRANSFERASE SELO, MITOCHONDRIAL"/>
    <property type="match status" value="1"/>
</dbReference>
<comment type="cofactor">
    <cofactor evidence="8">
        <name>Mg(2+)</name>
        <dbReference type="ChEBI" id="CHEBI:18420"/>
    </cofactor>
    <cofactor evidence="8">
        <name>Mn(2+)</name>
        <dbReference type="ChEBI" id="CHEBI:29035"/>
    </cofactor>
</comment>
<keyword evidence="8" id="KW-0464">Manganese</keyword>
<evidence type="ECO:0000256" key="6">
    <source>
        <dbReference type="ARBA" id="ARBA00022840"/>
    </source>
</evidence>
<evidence type="ECO:0000256" key="3">
    <source>
        <dbReference type="ARBA" id="ARBA00022695"/>
    </source>
</evidence>
<proteinExistence type="inferred from homology"/>
<feature type="binding site" evidence="8">
    <location>
        <position position="88"/>
    </location>
    <ligand>
        <name>ATP</name>
        <dbReference type="ChEBI" id="CHEBI:30616"/>
    </ligand>
</feature>
<comment type="catalytic activity">
    <reaction evidence="8">
        <text>L-threonyl-[protein] + ATP = 3-O-(5'-adenylyl)-L-threonyl-[protein] + diphosphate</text>
        <dbReference type="Rhea" id="RHEA:54292"/>
        <dbReference type="Rhea" id="RHEA-COMP:11060"/>
        <dbReference type="Rhea" id="RHEA-COMP:13847"/>
        <dbReference type="ChEBI" id="CHEBI:30013"/>
        <dbReference type="ChEBI" id="CHEBI:30616"/>
        <dbReference type="ChEBI" id="CHEBI:33019"/>
        <dbReference type="ChEBI" id="CHEBI:138113"/>
        <dbReference type="EC" id="2.7.7.108"/>
    </reaction>
</comment>
<name>A0AAE3HJ67_9GAMM</name>
<evidence type="ECO:0000256" key="8">
    <source>
        <dbReference type="HAMAP-Rule" id="MF_00692"/>
    </source>
</evidence>
<feature type="binding site" evidence="8">
    <location>
        <position position="120"/>
    </location>
    <ligand>
        <name>ATP</name>
        <dbReference type="ChEBI" id="CHEBI:30616"/>
    </ligand>
</feature>
<feature type="binding site" evidence="8">
    <location>
        <position position="108"/>
    </location>
    <ligand>
        <name>ATP</name>
        <dbReference type="ChEBI" id="CHEBI:30616"/>
    </ligand>
</feature>
<gene>
    <name evidence="8" type="primary">ydiU</name>
    <name evidence="8" type="synonym">selO</name>
    <name evidence="10" type="ORF">J2T55_000001</name>
</gene>
<feature type="active site" description="Proton acceptor" evidence="8">
    <location>
        <position position="247"/>
    </location>
</feature>
<dbReference type="NCBIfam" id="NF000658">
    <property type="entry name" value="PRK00029.1"/>
    <property type="match status" value="1"/>
</dbReference>
<keyword evidence="6 8" id="KW-0067">ATP-binding</keyword>
<protein>
    <recommendedName>
        <fullName evidence="8">Protein nucleotidyltransferase YdiU</fullName>
        <ecNumber evidence="8">2.7.7.-</ecNumber>
    </recommendedName>
    <alternativeName>
        <fullName evidence="8">Protein adenylyltransferase YdiU</fullName>
        <ecNumber evidence="8">2.7.7.108</ecNumber>
    </alternativeName>
    <alternativeName>
        <fullName evidence="8">Protein uridylyltransferase YdiU</fullName>
        <ecNumber evidence="8">2.7.7.-</ecNumber>
    </alternativeName>
</protein>
<feature type="region of interest" description="Disordered" evidence="9">
    <location>
        <begin position="469"/>
        <end position="489"/>
    </location>
</feature>
<comment type="catalytic activity">
    <reaction evidence="8">
        <text>L-tyrosyl-[protein] + UTP = O-(5'-uridylyl)-L-tyrosyl-[protein] + diphosphate</text>
        <dbReference type="Rhea" id="RHEA:83887"/>
        <dbReference type="Rhea" id="RHEA-COMP:10136"/>
        <dbReference type="Rhea" id="RHEA-COMP:20238"/>
        <dbReference type="ChEBI" id="CHEBI:33019"/>
        <dbReference type="ChEBI" id="CHEBI:46398"/>
        <dbReference type="ChEBI" id="CHEBI:46858"/>
        <dbReference type="ChEBI" id="CHEBI:90602"/>
    </reaction>
</comment>
<dbReference type="GO" id="GO:0005524">
    <property type="term" value="F:ATP binding"/>
    <property type="evidence" value="ECO:0007669"/>
    <property type="project" value="UniProtKB-UniRule"/>
</dbReference>
<keyword evidence="3 8" id="KW-0548">Nucleotidyltransferase</keyword>
<dbReference type="EC" id="2.7.7.-" evidence="8"/>
<dbReference type="InterPro" id="IPR003846">
    <property type="entry name" value="SelO"/>
</dbReference>
<dbReference type="HAMAP" id="MF_00692">
    <property type="entry name" value="SelO"/>
    <property type="match status" value="1"/>
</dbReference>
<comment type="catalytic activity">
    <reaction evidence="8">
        <text>L-seryl-[protein] + UTP = O-(5'-uridylyl)-L-seryl-[protein] + diphosphate</text>
        <dbReference type="Rhea" id="RHEA:64604"/>
        <dbReference type="Rhea" id="RHEA-COMP:9863"/>
        <dbReference type="Rhea" id="RHEA-COMP:16635"/>
        <dbReference type="ChEBI" id="CHEBI:29999"/>
        <dbReference type="ChEBI" id="CHEBI:33019"/>
        <dbReference type="ChEBI" id="CHEBI:46398"/>
        <dbReference type="ChEBI" id="CHEBI:156051"/>
    </reaction>
</comment>
<accession>A0AAE3HJ67</accession>
<evidence type="ECO:0000256" key="2">
    <source>
        <dbReference type="ARBA" id="ARBA00022679"/>
    </source>
</evidence>
<evidence type="ECO:0000313" key="10">
    <source>
        <dbReference type="EMBL" id="MCS3902009.1"/>
    </source>
</evidence>
<comment type="similarity">
    <text evidence="1 8">Belongs to the SELO family.</text>
</comment>
<feature type="binding site" evidence="8">
    <location>
        <position position="248"/>
    </location>
    <ligand>
        <name>Mg(2+)</name>
        <dbReference type="ChEBI" id="CHEBI:18420"/>
    </ligand>
</feature>
<feature type="binding site" evidence="8">
    <location>
        <position position="257"/>
    </location>
    <ligand>
        <name>ATP</name>
        <dbReference type="ChEBI" id="CHEBI:30616"/>
    </ligand>
</feature>
<evidence type="ECO:0000256" key="7">
    <source>
        <dbReference type="ARBA" id="ARBA00022842"/>
    </source>
</evidence>
<keyword evidence="4 8" id="KW-0479">Metal-binding</keyword>
<keyword evidence="11" id="KW-1185">Reference proteome</keyword>
<feature type="binding site" evidence="8">
    <location>
        <position position="87"/>
    </location>
    <ligand>
        <name>ATP</name>
        <dbReference type="ChEBI" id="CHEBI:30616"/>
    </ligand>
</feature>
<comment type="catalytic activity">
    <reaction evidence="8">
        <text>L-histidyl-[protein] + UTP = N(tele)-(5'-uridylyl)-L-histidyl-[protein] + diphosphate</text>
        <dbReference type="Rhea" id="RHEA:83891"/>
        <dbReference type="Rhea" id="RHEA-COMP:9745"/>
        <dbReference type="Rhea" id="RHEA-COMP:20239"/>
        <dbReference type="ChEBI" id="CHEBI:29979"/>
        <dbReference type="ChEBI" id="CHEBI:33019"/>
        <dbReference type="ChEBI" id="CHEBI:46398"/>
        <dbReference type="ChEBI" id="CHEBI:233474"/>
    </reaction>
</comment>
<dbReference type="GO" id="GO:0070733">
    <property type="term" value="F:AMPylase activity"/>
    <property type="evidence" value="ECO:0007669"/>
    <property type="project" value="UniProtKB-EC"/>
</dbReference>
<feature type="binding site" evidence="8">
    <location>
        <position position="121"/>
    </location>
    <ligand>
        <name>ATP</name>
        <dbReference type="ChEBI" id="CHEBI:30616"/>
    </ligand>
</feature>
<sequence length="489" mass="53476">MFAFRNSYAQLPEAFYRLCEPTPVAQPALVKLNRPLAEGIGLELGDADEAVLAELFAGNCLPADAAPLATAYAGHQFGNFVPQLGDGRAILLGEVVNDAGERHDIQLKGAGRTPFSRGGDGRAPAGPAIREYLLSEAMHALGVPTTRALALVTTGEPVMREEPLPGAVLTRVAASHVRVGTFQFFAARGDTDSVRQLADHVIARHYPDVAAADNPYRALLEAVSQRQAELIADWMAIGFIHGVMNTDNMSICGETLDYGPCAFMDHYHPETVFSSIDRGGRYAYKMQPAIAQWNITRLAECLLPLIDDDEEQAKTSALEAIEAFMTHHQTAWLTRMRAKLGLVDEHANDQALIDDLLAIMATSQVDFTVLFRGLADAVADPGRADVRAHFTNEQAWDDWAARWAQRLQQDSADTGRQAALMRASNPAIIPRNHRIEQAIDKVVAHGDFSDFHRLDALLAKPFADPAPADRDWMAPPAPEERVRRTFCGT</sequence>
<feature type="binding site" evidence="8">
    <location>
        <position position="85"/>
    </location>
    <ligand>
        <name>ATP</name>
        <dbReference type="ChEBI" id="CHEBI:30616"/>
    </ligand>
</feature>
<comment type="function">
    <text evidence="8">Nucleotidyltransferase involved in the post-translational modification of proteins. It can catalyze the addition of adenosine monophosphate (AMP) or uridine monophosphate (UMP) to a protein, resulting in modifications known as AMPylation and UMPylation.</text>
</comment>
<feature type="binding site" evidence="8">
    <location>
        <position position="178"/>
    </location>
    <ligand>
        <name>ATP</name>
        <dbReference type="ChEBI" id="CHEBI:30616"/>
    </ligand>
</feature>
<keyword evidence="2 8" id="KW-0808">Transferase</keyword>
<organism evidence="10 11">
    <name type="scientific">Methylohalomonas lacus</name>
    <dbReference type="NCBI Taxonomy" id="398773"/>
    <lineage>
        <taxon>Bacteria</taxon>
        <taxon>Pseudomonadati</taxon>
        <taxon>Pseudomonadota</taxon>
        <taxon>Gammaproteobacteria</taxon>
        <taxon>Methylohalomonadales</taxon>
        <taxon>Methylohalomonadaceae</taxon>
        <taxon>Methylohalomonas</taxon>
    </lineage>
</organism>
<feature type="compositionally biased region" description="Basic and acidic residues" evidence="9">
    <location>
        <begin position="469"/>
        <end position="483"/>
    </location>
</feature>
<dbReference type="EC" id="2.7.7.108" evidence="8"/>
<reference evidence="10" key="1">
    <citation type="submission" date="2022-08" db="EMBL/GenBank/DDBJ databases">
        <title>Genomic Encyclopedia of Type Strains, Phase III (KMG-III): the genomes of soil and plant-associated and newly described type strains.</title>
        <authorList>
            <person name="Whitman W."/>
        </authorList>
    </citation>
    <scope>NUCLEOTIDE SEQUENCE</scope>
    <source>
        <strain evidence="10">HMT 1</strain>
    </source>
</reference>
<dbReference type="PANTHER" id="PTHR32057:SF14">
    <property type="entry name" value="PROTEIN ADENYLYLTRANSFERASE SELO, MITOCHONDRIAL"/>
    <property type="match status" value="1"/>
</dbReference>
<feature type="binding site" evidence="8">
    <location>
        <position position="171"/>
    </location>
    <ligand>
        <name>ATP</name>
        <dbReference type="ChEBI" id="CHEBI:30616"/>
    </ligand>
</feature>
<dbReference type="Proteomes" id="UP001204445">
    <property type="component" value="Unassembled WGS sequence"/>
</dbReference>
<evidence type="ECO:0000256" key="9">
    <source>
        <dbReference type="SAM" id="MobiDB-lite"/>
    </source>
</evidence>
<comment type="catalytic activity">
    <reaction evidence="8">
        <text>L-seryl-[protein] + ATP = 3-O-(5'-adenylyl)-L-seryl-[protein] + diphosphate</text>
        <dbReference type="Rhea" id="RHEA:58120"/>
        <dbReference type="Rhea" id="RHEA-COMP:9863"/>
        <dbReference type="Rhea" id="RHEA-COMP:15073"/>
        <dbReference type="ChEBI" id="CHEBI:29999"/>
        <dbReference type="ChEBI" id="CHEBI:30616"/>
        <dbReference type="ChEBI" id="CHEBI:33019"/>
        <dbReference type="ChEBI" id="CHEBI:142516"/>
        <dbReference type="EC" id="2.7.7.108"/>
    </reaction>
</comment>
<dbReference type="EMBL" id="JANUCT010000001">
    <property type="protein sequence ID" value="MCS3902009.1"/>
    <property type="molecule type" value="Genomic_DNA"/>
</dbReference>
<dbReference type="AlphaFoldDB" id="A0AAE3HJ67"/>
<keyword evidence="5 8" id="KW-0547">Nucleotide-binding</keyword>
<evidence type="ECO:0000313" key="11">
    <source>
        <dbReference type="Proteomes" id="UP001204445"/>
    </source>
</evidence>
<comment type="caution">
    <text evidence="10">The sequence shown here is derived from an EMBL/GenBank/DDBJ whole genome shotgun (WGS) entry which is preliminary data.</text>
</comment>
<comment type="catalytic activity">
    <reaction evidence="8">
        <text>L-tyrosyl-[protein] + ATP = O-(5'-adenylyl)-L-tyrosyl-[protein] + diphosphate</text>
        <dbReference type="Rhea" id="RHEA:54288"/>
        <dbReference type="Rhea" id="RHEA-COMP:10136"/>
        <dbReference type="Rhea" id="RHEA-COMP:13846"/>
        <dbReference type="ChEBI" id="CHEBI:30616"/>
        <dbReference type="ChEBI" id="CHEBI:33019"/>
        <dbReference type="ChEBI" id="CHEBI:46858"/>
        <dbReference type="ChEBI" id="CHEBI:83624"/>
        <dbReference type="EC" id="2.7.7.108"/>
    </reaction>
</comment>
<evidence type="ECO:0000256" key="5">
    <source>
        <dbReference type="ARBA" id="ARBA00022741"/>
    </source>
</evidence>
<evidence type="ECO:0000256" key="4">
    <source>
        <dbReference type="ARBA" id="ARBA00022723"/>
    </source>
</evidence>
<keyword evidence="7 8" id="KW-0460">Magnesium</keyword>
<evidence type="ECO:0000256" key="1">
    <source>
        <dbReference type="ARBA" id="ARBA00009747"/>
    </source>
</evidence>
<dbReference type="GO" id="GO:0030145">
    <property type="term" value="F:manganese ion binding"/>
    <property type="evidence" value="ECO:0007669"/>
    <property type="project" value="UniProtKB-UniRule"/>
</dbReference>
<dbReference type="Pfam" id="PF02696">
    <property type="entry name" value="SelO"/>
    <property type="match status" value="1"/>
</dbReference>
<dbReference type="GO" id="GO:0000287">
    <property type="term" value="F:magnesium ion binding"/>
    <property type="evidence" value="ECO:0007669"/>
    <property type="project" value="UniProtKB-UniRule"/>
</dbReference>